<accession>A0A228HSX2</accession>
<feature type="compositionally biased region" description="Basic residues" evidence="1">
    <location>
        <begin position="13"/>
        <end position="25"/>
    </location>
</feature>
<dbReference type="AlphaFoldDB" id="A0A228HSX2"/>
<organism evidence="2 3">
    <name type="scientific">Burkholderia aenigmatica</name>
    <dbReference type="NCBI Taxonomy" id="2015348"/>
    <lineage>
        <taxon>Bacteria</taxon>
        <taxon>Pseudomonadati</taxon>
        <taxon>Pseudomonadota</taxon>
        <taxon>Betaproteobacteria</taxon>
        <taxon>Burkholderiales</taxon>
        <taxon>Burkholderiaceae</taxon>
        <taxon>Burkholderia</taxon>
        <taxon>Burkholderia cepacia complex</taxon>
    </lineage>
</organism>
<feature type="region of interest" description="Disordered" evidence="1">
    <location>
        <begin position="1"/>
        <end position="88"/>
    </location>
</feature>
<sequence length="88" mass="9843">MTAAGERIARTCRPSRRRARQRQARNHASPIAGRQRAAGAARPARRGRTNHRDIDPQEKSTARSMSEKARETRASIPGRGKPEHQHDA</sequence>
<name>A0A228HSX2_9BURK</name>
<reference evidence="3" key="1">
    <citation type="submission" date="2017-06" db="EMBL/GenBank/DDBJ databases">
        <authorList>
            <person name="LiPuma J."/>
            <person name="Spilker T."/>
        </authorList>
    </citation>
    <scope>NUCLEOTIDE SEQUENCE [LARGE SCALE GENOMIC DNA]</scope>
    <source>
        <strain evidence="3">AU17325</strain>
    </source>
</reference>
<feature type="compositionally biased region" description="Basic and acidic residues" evidence="1">
    <location>
        <begin position="50"/>
        <end position="73"/>
    </location>
</feature>
<dbReference type="InterPro" id="IPR021553">
    <property type="entry name" value="DUF3008"/>
</dbReference>
<feature type="compositionally biased region" description="Low complexity" evidence="1">
    <location>
        <begin position="26"/>
        <end position="42"/>
    </location>
</feature>
<dbReference type="Pfam" id="PF11450">
    <property type="entry name" value="DUF3008"/>
    <property type="match status" value="1"/>
</dbReference>
<protein>
    <submittedName>
        <fullName evidence="2">Uncharacterized protein</fullName>
    </submittedName>
</protein>
<evidence type="ECO:0000313" key="3">
    <source>
        <dbReference type="Proteomes" id="UP000214600"/>
    </source>
</evidence>
<evidence type="ECO:0000256" key="1">
    <source>
        <dbReference type="SAM" id="MobiDB-lite"/>
    </source>
</evidence>
<dbReference type="Proteomes" id="UP000214600">
    <property type="component" value="Unassembled WGS sequence"/>
</dbReference>
<proteinExistence type="predicted"/>
<dbReference type="EMBL" id="NKFA01000037">
    <property type="protein sequence ID" value="OXI33283.1"/>
    <property type="molecule type" value="Genomic_DNA"/>
</dbReference>
<evidence type="ECO:0000313" key="2">
    <source>
        <dbReference type="EMBL" id="OXI33283.1"/>
    </source>
</evidence>
<comment type="caution">
    <text evidence="2">The sequence shown here is derived from an EMBL/GenBank/DDBJ whole genome shotgun (WGS) entry which is preliminary data.</text>
</comment>
<reference evidence="2 3" key="2">
    <citation type="submission" date="2017-08" db="EMBL/GenBank/DDBJ databases">
        <title>WGS of novel Burkholderia cepaca complex species.</title>
        <authorList>
            <person name="Lipuma J."/>
            <person name="Spilker T."/>
        </authorList>
    </citation>
    <scope>NUCLEOTIDE SEQUENCE [LARGE SCALE GENOMIC DNA]</scope>
    <source>
        <strain evidence="2 3">AU17325</strain>
    </source>
</reference>
<dbReference type="RefSeq" id="WP_089454370.1">
    <property type="nucleotide sequence ID" value="NZ_NKFA01000037.1"/>
</dbReference>
<gene>
    <name evidence="2" type="ORF">CFB84_39435</name>
</gene>